<feature type="transmembrane region" description="Helical" evidence="1">
    <location>
        <begin position="9"/>
        <end position="32"/>
    </location>
</feature>
<keyword evidence="1" id="KW-0812">Transmembrane</keyword>
<comment type="caution">
    <text evidence="2">The sequence shown here is derived from an EMBL/GenBank/DDBJ whole genome shotgun (WGS) entry which is preliminary data.</text>
</comment>
<evidence type="ECO:0000256" key="1">
    <source>
        <dbReference type="SAM" id="Phobius"/>
    </source>
</evidence>
<dbReference type="OrthoDB" id="1438510at2"/>
<dbReference type="AlphaFoldDB" id="A0A084JUQ0"/>
<sequence length="172" mass="20087">MTHRSLLTLVLRIAGIFLFTKIFDHFGSYIFSIWSISAMDILDKTVEAMDRFYFSNLFLLVVNILVSFILIIKAEWIAKKLVKTEESISIDLNVKSLTKVILLTTSIIWIARAVYFLPQAIRYCIAVYEKTMDMPNAVFYDFEMATYIFKLALAIIFFLRIDKITNWITKKI</sequence>
<feature type="transmembrane region" description="Helical" evidence="1">
    <location>
        <begin position="52"/>
        <end position="76"/>
    </location>
</feature>
<organism evidence="2 4">
    <name type="scientific">Nonlabens ulvanivorans</name>
    <name type="common">Persicivirga ulvanivorans</name>
    <dbReference type="NCBI Taxonomy" id="906888"/>
    <lineage>
        <taxon>Bacteria</taxon>
        <taxon>Pseudomonadati</taxon>
        <taxon>Bacteroidota</taxon>
        <taxon>Flavobacteriia</taxon>
        <taxon>Flavobacteriales</taxon>
        <taxon>Flavobacteriaceae</taxon>
        <taxon>Nonlabens</taxon>
    </lineage>
</organism>
<keyword evidence="5" id="KW-1185">Reference proteome</keyword>
<dbReference type="Proteomes" id="UP000028531">
    <property type="component" value="Unassembled WGS sequence"/>
</dbReference>
<proteinExistence type="predicted"/>
<keyword evidence="1" id="KW-1133">Transmembrane helix</keyword>
<accession>A0A084JUQ0</accession>
<dbReference type="Proteomes" id="UP000239997">
    <property type="component" value="Unassembled WGS sequence"/>
</dbReference>
<name>A0A084JUQ0_NONUL</name>
<protein>
    <submittedName>
        <fullName evidence="2">Uncharacterized protein</fullName>
    </submittedName>
</protein>
<reference evidence="2 4" key="1">
    <citation type="submission" date="2014-07" db="EMBL/GenBank/DDBJ databases">
        <title>Draft genome sequence of Nonlabens ulvanivorans, an ulvan degrading bacterium.</title>
        <authorList>
            <person name="Kopel M."/>
            <person name="Helbert W."/>
            <person name="Henrissat B."/>
            <person name="Doniger T."/>
            <person name="Banin E."/>
        </authorList>
    </citation>
    <scope>NUCLEOTIDE SEQUENCE [LARGE SCALE GENOMIC DNA]</scope>
    <source>
        <strain evidence="2 4">PLR</strain>
    </source>
</reference>
<dbReference type="EMBL" id="PVNA01000001">
    <property type="protein sequence ID" value="PRX15527.1"/>
    <property type="molecule type" value="Genomic_DNA"/>
</dbReference>
<feature type="transmembrane region" description="Helical" evidence="1">
    <location>
        <begin position="137"/>
        <end position="161"/>
    </location>
</feature>
<evidence type="ECO:0000313" key="4">
    <source>
        <dbReference type="Proteomes" id="UP000028531"/>
    </source>
</evidence>
<evidence type="ECO:0000313" key="2">
    <source>
        <dbReference type="EMBL" id="KEZ92684.1"/>
    </source>
</evidence>
<dbReference type="RefSeq" id="WP_036583798.1">
    <property type="nucleotide sequence ID" value="NZ_JPJI01000032.1"/>
</dbReference>
<feature type="transmembrane region" description="Helical" evidence="1">
    <location>
        <begin position="97"/>
        <end position="117"/>
    </location>
</feature>
<evidence type="ECO:0000313" key="5">
    <source>
        <dbReference type="Proteomes" id="UP000239997"/>
    </source>
</evidence>
<reference evidence="3 5" key="2">
    <citation type="submission" date="2018-03" db="EMBL/GenBank/DDBJ databases">
        <title>Genomic Encyclopedia of Archaeal and Bacterial Type Strains, Phase II (KMG-II): from individual species to whole genera.</title>
        <authorList>
            <person name="Goeker M."/>
        </authorList>
    </citation>
    <scope>NUCLEOTIDE SEQUENCE [LARGE SCALE GENOMIC DNA]</scope>
    <source>
        <strain evidence="3 5">DSM 22727</strain>
    </source>
</reference>
<dbReference type="EMBL" id="JPJI01000032">
    <property type="protein sequence ID" value="KEZ92684.1"/>
    <property type="molecule type" value="Genomic_DNA"/>
</dbReference>
<keyword evidence="1" id="KW-0472">Membrane</keyword>
<gene>
    <name evidence="2" type="ORF">IL45_11105</name>
    <name evidence="3" type="ORF">LY02_00746</name>
</gene>
<evidence type="ECO:0000313" key="3">
    <source>
        <dbReference type="EMBL" id="PRX15527.1"/>
    </source>
</evidence>